<dbReference type="EMBL" id="CP042817">
    <property type="protein sequence ID" value="QEJ97704.1"/>
    <property type="molecule type" value="Genomic_DNA"/>
</dbReference>
<dbReference type="RefSeq" id="WP_024753369.1">
    <property type="nucleotide sequence ID" value="NZ_CDNC01000003.1"/>
</dbReference>
<reference evidence="3 5" key="3">
    <citation type="submission" date="2019-08" db="EMBL/GenBank/DDBJ databases">
        <authorList>
            <person name="Kuhnert P."/>
        </authorList>
    </citation>
    <scope>NUCLEOTIDE SEQUENCE [LARGE SCALE GENOMIC DNA]</scope>
    <source>
        <strain evidence="3 5">B36.5</strain>
    </source>
</reference>
<evidence type="ECO:0000256" key="1">
    <source>
        <dbReference type="SAM" id="SignalP"/>
    </source>
</evidence>
<dbReference type="InterPro" id="IPR038636">
    <property type="entry name" value="Wzi_sf"/>
</dbReference>
<feature type="signal peptide" evidence="1">
    <location>
        <begin position="1"/>
        <end position="21"/>
    </location>
</feature>
<dbReference type="GeneID" id="57752811"/>
<evidence type="ECO:0000313" key="4">
    <source>
        <dbReference type="Proteomes" id="UP000042527"/>
    </source>
</evidence>
<evidence type="ECO:0000313" key="2">
    <source>
        <dbReference type="EMBL" id="CEM60835.1"/>
    </source>
</evidence>
<evidence type="ECO:0000313" key="3">
    <source>
        <dbReference type="EMBL" id="QEJ97704.1"/>
    </source>
</evidence>
<proteinExistence type="predicted"/>
<dbReference type="Proteomes" id="UP000323594">
    <property type="component" value="Chromosome"/>
</dbReference>
<dbReference type="EMBL" id="CDNC01000003">
    <property type="protein sequence ID" value="CEM60835.1"/>
    <property type="molecule type" value="Genomic_DNA"/>
</dbReference>
<keyword evidence="1" id="KW-0732">Signal</keyword>
<gene>
    <name evidence="3" type="ORF">FUT82_06635</name>
    <name evidence="2" type="ORF">TPHV1_110061</name>
</gene>
<reference evidence="2" key="1">
    <citation type="submission" date="2015-01" db="EMBL/GenBank/DDBJ databases">
        <authorList>
            <person name="Xiang T."/>
            <person name="Song Y."/>
            <person name="Huang L."/>
            <person name="Wang B."/>
            <person name="Wu P."/>
        </authorList>
    </citation>
    <scope>NUCLEOTIDE SEQUENCE [LARGE SCALE GENOMIC DNA]</scope>
    <source>
        <strain evidence="2">V1</strain>
    </source>
</reference>
<organism evidence="2 4">
    <name type="scientific">Treponema phagedenis</name>
    <dbReference type="NCBI Taxonomy" id="162"/>
    <lineage>
        <taxon>Bacteria</taxon>
        <taxon>Pseudomonadati</taxon>
        <taxon>Spirochaetota</taxon>
        <taxon>Spirochaetia</taxon>
        <taxon>Spirochaetales</taxon>
        <taxon>Treponemataceae</taxon>
        <taxon>Treponema</taxon>
    </lineage>
</organism>
<keyword evidence="4" id="KW-1185">Reference proteome</keyword>
<dbReference type="OrthoDB" id="362631at2"/>
<feature type="chain" id="PRO_5041596588" evidence="1">
    <location>
        <begin position="22"/>
        <end position="566"/>
    </location>
</feature>
<name>A0A0B7GV32_TREPH</name>
<dbReference type="Gene3D" id="2.40.160.130">
    <property type="entry name" value="Capsule assembly protein Wzi"/>
    <property type="match status" value="1"/>
</dbReference>
<accession>A0A0B7GV32</accession>
<sequence>MKKKLGFLLFFCTMVCLSAQVATDIFDPFYDDASIWENTGLISDTPLMRPYPLQTIKDILQTVIEKGDATQQKLAMDYYKRFFNRPVHVGAKTEFGAKIPHKKQKRETFIDIIPTLDINYGLNNILSISGKFLVHLTNKEAQEEPLPLFQYSKRDLMPDNVKAGKLSILPVFNSNISVGNTEYYFTAGIQRNSFAPFFDTGIFLTEQAPHQGTFNFTINKKHWAFTHSVLMLTATNDFGGTRNPGKFLSLHALMGRPLPWLSFGIVDSVVYGGRFEPIYLLPFSAFFMSQGLYAFPDNSLIGLFFTVKPIKGLRIDGAVYADDIGFNEIVKFKKDAKWRMSGEFGVSYTMPHSHWFRLADLNYTFIMPYTYTHYAGFDSNAANYQNYTHNGVPLGTNLDPNSDRLQLKLQFRPLQDFDITFVNNFIRHANITESITDMSILTQYLSQNYTTDGSTFNHATVPSAHAFLEETPFMKQKTIQYVNQTGLELGYRFPIKRSGGYAAFKFNYLVEVNINPRVRQNIYKKMPHIKSEEIQAAADQQLAEWRKNAKGKDVTQHIRLSAEFAY</sequence>
<evidence type="ECO:0000313" key="5">
    <source>
        <dbReference type="Proteomes" id="UP000323594"/>
    </source>
</evidence>
<dbReference type="Proteomes" id="UP000042527">
    <property type="component" value="Unassembled WGS sequence"/>
</dbReference>
<reference evidence="4" key="2">
    <citation type="submission" date="2015-01" db="EMBL/GenBank/DDBJ databases">
        <authorList>
            <person name="Manzoor Shahid"/>
            <person name="Zubair Saima"/>
        </authorList>
    </citation>
    <scope>NUCLEOTIDE SEQUENCE [LARGE SCALE GENOMIC DNA]</scope>
    <source>
        <strain evidence="4">V1</strain>
    </source>
</reference>
<dbReference type="AlphaFoldDB" id="A0A0B7GV32"/>
<protein>
    <submittedName>
        <fullName evidence="3">Capsule assembly Wzi family protein</fullName>
    </submittedName>
</protein>